<sequence>AFQGPPGKFPNNFALLQLLGDVKCGAAASPKCWAEHDVLAVGAALKRRLEEGVLSRAAGQLRGLQDQVQEEQAAQALTLLGGQSWGLTLRGGDRVFSGTLADAEDPVTQAVLLGVVAKAGLTEATSSEGKYEVHWDTDRTNSAKAKDQADNVELVRGVERLINVDCSHHALLEVLQAAASTVEHLSVSMATAAALRETCAMPRLKRLQVIRCSLDFADKDDDDAAPGPGAVPLPPLPGGQARLQWLQVLAPRRALLELLLPAHRLTLEVLQLDSCSDNYSKMTC</sequence>
<dbReference type="AlphaFoldDB" id="A0A9C6XA22"/>
<dbReference type="KEGG" id="foc:127748612"/>
<feature type="non-terminal residue" evidence="2">
    <location>
        <position position="284"/>
    </location>
</feature>
<keyword evidence="1" id="KW-1185">Reference proteome</keyword>
<accession>A0A9C6XA22</accession>
<name>A0A9C6XA22_FRAOC</name>
<dbReference type="RefSeq" id="XP_052131812.1">
    <property type="nucleotide sequence ID" value="XM_052275852.1"/>
</dbReference>
<evidence type="ECO:0000313" key="1">
    <source>
        <dbReference type="Proteomes" id="UP000504606"/>
    </source>
</evidence>
<protein>
    <submittedName>
        <fullName evidence="2">Uncharacterized protein LOC127748612</fullName>
    </submittedName>
</protein>
<proteinExistence type="predicted"/>
<reference evidence="2" key="1">
    <citation type="submission" date="2025-08" db="UniProtKB">
        <authorList>
            <consortium name="RefSeq"/>
        </authorList>
    </citation>
    <scope>IDENTIFICATION</scope>
    <source>
        <tissue evidence="2">Whole organism</tissue>
    </source>
</reference>
<evidence type="ECO:0000313" key="2">
    <source>
        <dbReference type="RefSeq" id="XP_052131812.1"/>
    </source>
</evidence>
<feature type="non-terminal residue" evidence="2">
    <location>
        <position position="1"/>
    </location>
</feature>
<dbReference type="Proteomes" id="UP000504606">
    <property type="component" value="Unplaced"/>
</dbReference>
<gene>
    <name evidence="2" type="primary">LOC127748612</name>
</gene>
<dbReference type="GeneID" id="127748612"/>
<organism evidence="1 2">
    <name type="scientific">Frankliniella occidentalis</name>
    <name type="common">Western flower thrips</name>
    <name type="synonym">Euthrips occidentalis</name>
    <dbReference type="NCBI Taxonomy" id="133901"/>
    <lineage>
        <taxon>Eukaryota</taxon>
        <taxon>Metazoa</taxon>
        <taxon>Ecdysozoa</taxon>
        <taxon>Arthropoda</taxon>
        <taxon>Hexapoda</taxon>
        <taxon>Insecta</taxon>
        <taxon>Pterygota</taxon>
        <taxon>Neoptera</taxon>
        <taxon>Paraneoptera</taxon>
        <taxon>Thysanoptera</taxon>
        <taxon>Terebrantia</taxon>
        <taxon>Thripoidea</taxon>
        <taxon>Thripidae</taxon>
        <taxon>Frankliniella</taxon>
    </lineage>
</organism>